<evidence type="ECO:0000313" key="2">
    <source>
        <dbReference type="EMBL" id="KAG6015513.1"/>
    </source>
</evidence>
<reference evidence="2" key="1">
    <citation type="journal article" date="2020" name="bioRxiv">
        <title>Whole genome comparisons of ergot fungi reveals the divergence and evolution of species within the genus Claviceps are the result of varying mechanisms driving genome evolution and host range expansion.</title>
        <authorList>
            <person name="Wyka S.A."/>
            <person name="Mondo S.J."/>
            <person name="Liu M."/>
            <person name="Dettman J."/>
            <person name="Nalam V."/>
            <person name="Broders K.D."/>
        </authorList>
    </citation>
    <scope>NUCLEOTIDE SEQUENCE</scope>
    <source>
        <strain evidence="2">CCC 602</strain>
    </source>
</reference>
<dbReference type="Proteomes" id="UP000748025">
    <property type="component" value="Unassembled WGS sequence"/>
</dbReference>
<sequence length="132" mass="15175">MVIYVQNHHRFQCFKPPYKSQRQAKVRAAAAALDDHVEQIRVTKVTAARRLAITRQPQPLSEGEQSNIITLLIALQKQFLRRKTWLKSTSPTDGSVWEVLVKWSNERLESQNPSSMGSRRHHIQHGRIAATL</sequence>
<accession>A0A9P7T2N4</accession>
<keyword evidence="3" id="KW-1185">Reference proteome</keyword>
<evidence type="ECO:0000313" key="3">
    <source>
        <dbReference type="Proteomes" id="UP000748025"/>
    </source>
</evidence>
<dbReference type="EMBL" id="SRPW01000337">
    <property type="protein sequence ID" value="KAG6015513.1"/>
    <property type="molecule type" value="Genomic_DNA"/>
</dbReference>
<gene>
    <name evidence="2" type="ORF">E4U43_005172</name>
</gene>
<dbReference type="AlphaFoldDB" id="A0A9P7T2N4"/>
<name>A0A9P7T2N4_9HYPO</name>
<comment type="caution">
    <text evidence="2">The sequence shown here is derived from an EMBL/GenBank/DDBJ whole genome shotgun (WGS) entry which is preliminary data.</text>
</comment>
<protein>
    <submittedName>
        <fullName evidence="2">Uncharacterized protein</fullName>
    </submittedName>
</protein>
<organism evidence="2 3">
    <name type="scientific">Claviceps pusilla</name>
    <dbReference type="NCBI Taxonomy" id="123648"/>
    <lineage>
        <taxon>Eukaryota</taxon>
        <taxon>Fungi</taxon>
        <taxon>Dikarya</taxon>
        <taxon>Ascomycota</taxon>
        <taxon>Pezizomycotina</taxon>
        <taxon>Sordariomycetes</taxon>
        <taxon>Hypocreomycetidae</taxon>
        <taxon>Hypocreales</taxon>
        <taxon>Clavicipitaceae</taxon>
        <taxon>Claviceps</taxon>
    </lineage>
</organism>
<proteinExistence type="predicted"/>
<evidence type="ECO:0000256" key="1">
    <source>
        <dbReference type="SAM" id="MobiDB-lite"/>
    </source>
</evidence>
<feature type="region of interest" description="Disordered" evidence="1">
    <location>
        <begin position="110"/>
        <end position="132"/>
    </location>
</feature>